<dbReference type="InterPro" id="IPR051852">
    <property type="entry name" value="Alpha-type_PK"/>
</dbReference>
<sequence>MQRVDISNPSLFEDLHDQLWKKFSRDILAKTSIKRLPEPVEDHLSLVHGKSRLTDLESLLFVIHKPTDKKAHQVHLSYHHPYKPARSPTPEDSNLDSKNSDTDSVELVTKPSTRAKAKNATTPVARCSTSGHKGDSWEVRGIACEIPSTMNSPQM</sequence>
<dbReference type="GO" id="GO:0003746">
    <property type="term" value="F:translation elongation factor activity"/>
    <property type="evidence" value="ECO:0007669"/>
    <property type="project" value="UniProtKB-KW"/>
</dbReference>
<comment type="caution">
    <text evidence="2">The sequence shown here is derived from an EMBL/GenBank/DDBJ whole genome shotgun (WGS) entry which is preliminary data.</text>
</comment>
<dbReference type="GO" id="GO:0031037">
    <property type="term" value="P:myosin II filament disassembly"/>
    <property type="evidence" value="ECO:0007669"/>
    <property type="project" value="TreeGrafter"/>
</dbReference>
<dbReference type="AlphaFoldDB" id="A0A5B0RZ63"/>
<organism evidence="2 3">
    <name type="scientific">Puccinia graminis f. sp. tritici</name>
    <dbReference type="NCBI Taxonomy" id="56615"/>
    <lineage>
        <taxon>Eukaryota</taxon>
        <taxon>Fungi</taxon>
        <taxon>Dikarya</taxon>
        <taxon>Basidiomycota</taxon>
        <taxon>Pucciniomycotina</taxon>
        <taxon>Pucciniomycetes</taxon>
        <taxon>Pucciniales</taxon>
        <taxon>Pucciniaceae</taxon>
        <taxon>Puccinia</taxon>
    </lineage>
</organism>
<accession>A0A5B0RZ63</accession>
<dbReference type="PANTHER" id="PTHR45992:SF2">
    <property type="entry name" value="EUKARYOTIC ELONGATION FACTOR 2 KINASE"/>
    <property type="match status" value="1"/>
</dbReference>
<dbReference type="GO" id="GO:1903013">
    <property type="term" value="P:response to differentiation-inducing factor 1"/>
    <property type="evidence" value="ECO:0007669"/>
    <property type="project" value="TreeGrafter"/>
</dbReference>
<gene>
    <name evidence="2" type="primary">EEF2K_27</name>
    <name evidence="2" type="ORF">PGTUg99_031292</name>
</gene>
<keyword evidence="2" id="KW-0648">Protein biosynthesis</keyword>
<evidence type="ECO:0000313" key="3">
    <source>
        <dbReference type="Proteomes" id="UP000325313"/>
    </source>
</evidence>
<protein>
    <submittedName>
        <fullName evidence="2">Eukaryotic elongation factor-2 kinase</fullName>
    </submittedName>
</protein>
<dbReference type="GO" id="GO:0004674">
    <property type="term" value="F:protein serine/threonine kinase activity"/>
    <property type="evidence" value="ECO:0007669"/>
    <property type="project" value="TreeGrafter"/>
</dbReference>
<dbReference type="EMBL" id="VDEP01000104">
    <property type="protein sequence ID" value="KAA1131316.1"/>
    <property type="molecule type" value="Genomic_DNA"/>
</dbReference>
<reference evidence="2 3" key="1">
    <citation type="submission" date="2019-05" db="EMBL/GenBank/DDBJ databases">
        <title>Emergence of the Ug99 lineage of the wheat stem rust pathogen through somatic hybridization.</title>
        <authorList>
            <person name="Li F."/>
            <person name="Upadhyaya N.M."/>
            <person name="Sperschneider J."/>
            <person name="Matny O."/>
            <person name="Nguyen-Phuc H."/>
            <person name="Mago R."/>
            <person name="Raley C."/>
            <person name="Miller M.E."/>
            <person name="Silverstein K.A.T."/>
            <person name="Henningsen E."/>
            <person name="Hirsch C.D."/>
            <person name="Visser B."/>
            <person name="Pretorius Z.A."/>
            <person name="Steffenson B.J."/>
            <person name="Schwessinger B."/>
            <person name="Dodds P.N."/>
            <person name="Figueroa M."/>
        </authorList>
    </citation>
    <scope>NUCLEOTIDE SEQUENCE [LARGE SCALE GENOMIC DNA]</scope>
    <source>
        <strain evidence="2 3">Ug99</strain>
    </source>
</reference>
<keyword evidence="2" id="KW-0251">Elongation factor</keyword>
<feature type="region of interest" description="Disordered" evidence="1">
    <location>
        <begin position="79"/>
        <end position="109"/>
    </location>
</feature>
<keyword evidence="2" id="KW-0418">Kinase</keyword>
<evidence type="ECO:0000313" key="2">
    <source>
        <dbReference type="EMBL" id="KAA1131316.1"/>
    </source>
</evidence>
<keyword evidence="2" id="KW-0808">Transferase</keyword>
<proteinExistence type="predicted"/>
<dbReference type="Proteomes" id="UP000325313">
    <property type="component" value="Unassembled WGS sequence"/>
</dbReference>
<evidence type="ECO:0000256" key="1">
    <source>
        <dbReference type="SAM" id="MobiDB-lite"/>
    </source>
</evidence>
<dbReference type="PANTHER" id="PTHR45992">
    <property type="entry name" value="EUKARYOTIC ELONGATION FACTOR 2 KINASE-RELATED"/>
    <property type="match status" value="1"/>
</dbReference>
<name>A0A5B0RZ63_PUCGR</name>